<evidence type="ECO:0000313" key="2">
    <source>
        <dbReference type="Proteomes" id="UP000886886"/>
    </source>
</evidence>
<dbReference type="EMBL" id="DVFT01000104">
    <property type="protein sequence ID" value="HIQ96326.1"/>
    <property type="molecule type" value="Genomic_DNA"/>
</dbReference>
<gene>
    <name evidence="1" type="ORF">IAB26_07160</name>
</gene>
<protein>
    <recommendedName>
        <fullName evidence="3">Response regulatory domain-containing protein</fullName>
    </recommendedName>
</protein>
<organism evidence="1 2">
    <name type="scientific">Candidatus Limivivens merdigallinarum</name>
    <dbReference type="NCBI Taxonomy" id="2840859"/>
    <lineage>
        <taxon>Bacteria</taxon>
        <taxon>Bacillati</taxon>
        <taxon>Bacillota</taxon>
        <taxon>Clostridia</taxon>
        <taxon>Lachnospirales</taxon>
        <taxon>Lachnospiraceae</taxon>
        <taxon>Lachnospiraceae incertae sedis</taxon>
        <taxon>Candidatus Limivivens</taxon>
    </lineage>
</organism>
<sequence length="56" mass="6353">MGRLYQLLIVDDDQLLTEEMQSILDWDSVGIEKPMAAHSVGEAKRIFQASKVHILL</sequence>
<comment type="caution">
    <text evidence="1">The sequence shown here is derived from an EMBL/GenBank/DDBJ whole genome shotgun (WGS) entry which is preliminary data.</text>
</comment>
<dbReference type="Proteomes" id="UP000886886">
    <property type="component" value="Unassembled WGS sequence"/>
</dbReference>
<name>A0A9D0ZUY0_9FIRM</name>
<reference evidence="1" key="2">
    <citation type="journal article" date="2021" name="PeerJ">
        <title>Extensive microbial diversity within the chicken gut microbiome revealed by metagenomics and culture.</title>
        <authorList>
            <person name="Gilroy R."/>
            <person name="Ravi A."/>
            <person name="Getino M."/>
            <person name="Pursley I."/>
            <person name="Horton D.L."/>
            <person name="Alikhan N.F."/>
            <person name="Baker D."/>
            <person name="Gharbi K."/>
            <person name="Hall N."/>
            <person name="Watson M."/>
            <person name="Adriaenssens E.M."/>
            <person name="Foster-Nyarko E."/>
            <person name="Jarju S."/>
            <person name="Secka A."/>
            <person name="Antonio M."/>
            <person name="Oren A."/>
            <person name="Chaudhuri R.R."/>
            <person name="La Ragione R."/>
            <person name="Hildebrand F."/>
            <person name="Pallen M.J."/>
        </authorList>
    </citation>
    <scope>NUCLEOTIDE SEQUENCE</scope>
    <source>
        <strain evidence="1">ChiSjej3B21-11622</strain>
    </source>
</reference>
<evidence type="ECO:0008006" key="3">
    <source>
        <dbReference type="Google" id="ProtNLM"/>
    </source>
</evidence>
<accession>A0A9D0ZUY0</accession>
<evidence type="ECO:0000313" key="1">
    <source>
        <dbReference type="EMBL" id="HIQ96326.1"/>
    </source>
</evidence>
<feature type="non-terminal residue" evidence="1">
    <location>
        <position position="56"/>
    </location>
</feature>
<dbReference type="AlphaFoldDB" id="A0A9D0ZUY0"/>
<proteinExistence type="predicted"/>
<reference evidence="1" key="1">
    <citation type="submission" date="2020-10" db="EMBL/GenBank/DDBJ databases">
        <authorList>
            <person name="Gilroy R."/>
        </authorList>
    </citation>
    <scope>NUCLEOTIDE SEQUENCE</scope>
    <source>
        <strain evidence="1">ChiSjej3B21-11622</strain>
    </source>
</reference>